<proteinExistence type="predicted"/>
<name>A0A1Q8QWK6_9FIRM</name>
<accession>A0A1Q8QWK6</accession>
<dbReference type="Proteomes" id="UP000186102">
    <property type="component" value="Unassembled WGS sequence"/>
</dbReference>
<comment type="caution">
    <text evidence="2">The sequence shown here is derived from an EMBL/GenBank/DDBJ whole genome shotgun (WGS) entry which is preliminary data.</text>
</comment>
<evidence type="ECO:0000313" key="3">
    <source>
        <dbReference type="Proteomes" id="UP000186102"/>
    </source>
</evidence>
<reference evidence="2 3" key="1">
    <citation type="submission" date="2016-09" db="EMBL/GenBank/DDBJ databases">
        <title>Complete genome of Desulfosporosinus sp. OL.</title>
        <authorList>
            <person name="Mardanov A."/>
            <person name="Beletsky A."/>
            <person name="Panova A."/>
            <person name="Karnachuk O."/>
            <person name="Ravin N."/>
        </authorList>
    </citation>
    <scope>NUCLEOTIDE SEQUENCE [LARGE SCALE GENOMIC DNA]</scope>
    <source>
        <strain evidence="2 3">OL</strain>
    </source>
</reference>
<organism evidence="2 3">
    <name type="scientific">Desulfosporosinus metallidurans</name>
    <dbReference type="NCBI Taxonomy" id="1888891"/>
    <lineage>
        <taxon>Bacteria</taxon>
        <taxon>Bacillati</taxon>
        <taxon>Bacillota</taxon>
        <taxon>Clostridia</taxon>
        <taxon>Eubacteriales</taxon>
        <taxon>Desulfitobacteriaceae</taxon>
        <taxon>Desulfosporosinus</taxon>
    </lineage>
</organism>
<gene>
    <name evidence="2" type="ORF">DSOL_2410</name>
</gene>
<protein>
    <submittedName>
        <fullName evidence="2">Uncharacterized protein</fullName>
    </submittedName>
</protein>
<dbReference type="EMBL" id="MLBF01000015">
    <property type="protein sequence ID" value="OLN31722.1"/>
    <property type="molecule type" value="Genomic_DNA"/>
</dbReference>
<dbReference type="AlphaFoldDB" id="A0A1Q8QWK6"/>
<evidence type="ECO:0000313" key="2">
    <source>
        <dbReference type="EMBL" id="OLN31722.1"/>
    </source>
</evidence>
<evidence type="ECO:0000256" key="1">
    <source>
        <dbReference type="SAM" id="MobiDB-lite"/>
    </source>
</evidence>
<keyword evidence="3" id="KW-1185">Reference proteome</keyword>
<feature type="region of interest" description="Disordered" evidence="1">
    <location>
        <begin position="9"/>
        <end position="29"/>
    </location>
</feature>
<sequence length="55" mass="6043">MHIRCIGKTTFPAVDSGKPRKRERHDHSVGMRAITPGFESACCGLNGDDGERDTQ</sequence>